<evidence type="ECO:0000313" key="3">
    <source>
        <dbReference type="Proteomes" id="UP000886657"/>
    </source>
</evidence>
<reference evidence="2" key="1">
    <citation type="submission" date="2020-10" db="EMBL/GenBank/DDBJ databases">
        <title>Connecting structure to function with the recovery of over 1000 high-quality activated sludge metagenome-assembled genomes encoding full-length rRNA genes using long-read sequencing.</title>
        <authorList>
            <person name="Singleton C.M."/>
            <person name="Petriglieri F."/>
            <person name="Kristensen J.M."/>
            <person name="Kirkegaard R.H."/>
            <person name="Michaelsen T.Y."/>
            <person name="Andersen M.H."/>
            <person name="Karst S.M."/>
            <person name="Dueholm M.S."/>
            <person name="Nielsen P.H."/>
            <person name="Albertsen M."/>
        </authorList>
    </citation>
    <scope>NUCLEOTIDE SEQUENCE</scope>
    <source>
        <strain evidence="2">Skiv_18-Q3-R9-52_MAXAC.067</strain>
    </source>
</reference>
<sequence length="123" mass="13257">MPPCGPPLPGKPGQLEAAGPIPAEARIRIYRVEDPDAFLKKVLLERGTAVAEGGRGMQDPLDVLREAVLWGGRRAFVTVHRTATQVLRDAAKQTDRLTSAKTSPARVREGSAPPWKARRGSPS</sequence>
<organism evidence="2 3">
    <name type="scientific">Candidatus Geothrix skivensis</name>
    <dbReference type="NCBI Taxonomy" id="2954439"/>
    <lineage>
        <taxon>Bacteria</taxon>
        <taxon>Pseudomonadati</taxon>
        <taxon>Acidobacteriota</taxon>
        <taxon>Holophagae</taxon>
        <taxon>Holophagales</taxon>
        <taxon>Holophagaceae</taxon>
        <taxon>Geothrix</taxon>
    </lineage>
</organism>
<evidence type="ECO:0000313" key="2">
    <source>
        <dbReference type="EMBL" id="MBK9796326.1"/>
    </source>
</evidence>
<evidence type="ECO:0000256" key="1">
    <source>
        <dbReference type="SAM" id="MobiDB-lite"/>
    </source>
</evidence>
<proteinExistence type="predicted"/>
<comment type="caution">
    <text evidence="2">The sequence shown here is derived from an EMBL/GenBank/DDBJ whole genome shotgun (WGS) entry which is preliminary data.</text>
</comment>
<protein>
    <submittedName>
        <fullName evidence="2">Uncharacterized protein</fullName>
    </submittedName>
</protein>
<dbReference type="Proteomes" id="UP000886657">
    <property type="component" value="Unassembled WGS sequence"/>
</dbReference>
<dbReference type="EMBL" id="JADKIO010000006">
    <property type="protein sequence ID" value="MBK9796326.1"/>
    <property type="molecule type" value="Genomic_DNA"/>
</dbReference>
<accession>A0A9D7SGD8</accession>
<gene>
    <name evidence="2" type="ORF">IPP58_07485</name>
</gene>
<name>A0A9D7SGD8_9BACT</name>
<feature type="region of interest" description="Disordered" evidence="1">
    <location>
        <begin position="90"/>
        <end position="123"/>
    </location>
</feature>
<dbReference type="AlphaFoldDB" id="A0A9D7SGD8"/>